<comment type="subcellular location">
    <subcellularLocation>
        <location evidence="1">Membrane</location>
        <topology evidence="1">Multi-pass membrane protein</topology>
    </subcellularLocation>
</comment>
<dbReference type="Pfam" id="PF01566">
    <property type="entry name" value="Nramp"/>
    <property type="match status" value="1"/>
</dbReference>
<evidence type="ECO:0000313" key="6">
    <source>
        <dbReference type="EMBL" id="NYJ77804.1"/>
    </source>
</evidence>
<dbReference type="GO" id="GO:0015086">
    <property type="term" value="F:cadmium ion transmembrane transporter activity"/>
    <property type="evidence" value="ECO:0007669"/>
    <property type="project" value="TreeGrafter"/>
</dbReference>
<feature type="transmembrane region" description="Helical" evidence="5">
    <location>
        <begin position="365"/>
        <end position="385"/>
    </location>
</feature>
<evidence type="ECO:0000256" key="2">
    <source>
        <dbReference type="ARBA" id="ARBA00022692"/>
    </source>
</evidence>
<feature type="transmembrane region" description="Helical" evidence="5">
    <location>
        <begin position="45"/>
        <end position="68"/>
    </location>
</feature>
<feature type="transmembrane region" description="Helical" evidence="5">
    <location>
        <begin position="391"/>
        <end position="415"/>
    </location>
</feature>
<keyword evidence="2 5" id="KW-0812">Transmembrane</keyword>
<gene>
    <name evidence="6" type="ORF">HNR09_001215</name>
</gene>
<reference evidence="6 7" key="1">
    <citation type="submission" date="2020-07" db="EMBL/GenBank/DDBJ databases">
        <title>Sequencing the genomes of 1000 actinobacteria strains.</title>
        <authorList>
            <person name="Klenk H.-P."/>
        </authorList>
    </citation>
    <scope>NUCLEOTIDE SEQUENCE [LARGE SCALE GENOMIC DNA]</scope>
    <source>
        <strain evidence="6 7">DSM 15475</strain>
    </source>
</reference>
<dbReference type="NCBIfam" id="NF037982">
    <property type="entry name" value="Nramp_1"/>
    <property type="match status" value="1"/>
</dbReference>
<evidence type="ECO:0000256" key="5">
    <source>
        <dbReference type="SAM" id="Phobius"/>
    </source>
</evidence>
<dbReference type="GO" id="GO:0005384">
    <property type="term" value="F:manganese ion transmembrane transporter activity"/>
    <property type="evidence" value="ECO:0007669"/>
    <property type="project" value="TreeGrafter"/>
</dbReference>
<keyword evidence="4 5" id="KW-0472">Membrane</keyword>
<feature type="transmembrane region" description="Helical" evidence="5">
    <location>
        <begin position="100"/>
        <end position="131"/>
    </location>
</feature>
<evidence type="ECO:0000313" key="7">
    <source>
        <dbReference type="Proteomes" id="UP000535437"/>
    </source>
</evidence>
<keyword evidence="7" id="KW-1185">Reference proteome</keyword>
<dbReference type="PANTHER" id="PTHR11706:SF3">
    <property type="entry name" value="METAL ION TRANSPORT PROTEIN"/>
    <property type="match status" value="1"/>
</dbReference>
<feature type="transmembrane region" description="Helical" evidence="5">
    <location>
        <begin position="427"/>
        <end position="447"/>
    </location>
</feature>
<dbReference type="EMBL" id="JACCFY010000001">
    <property type="protein sequence ID" value="NYJ77804.1"/>
    <property type="molecule type" value="Genomic_DNA"/>
</dbReference>
<dbReference type="AlphaFoldDB" id="A0A7Z0GKQ7"/>
<feature type="transmembrane region" description="Helical" evidence="5">
    <location>
        <begin position="269"/>
        <end position="290"/>
    </location>
</feature>
<name>A0A7Z0GKQ7_9MICC</name>
<feature type="transmembrane region" description="Helical" evidence="5">
    <location>
        <begin position="21"/>
        <end position="39"/>
    </location>
</feature>
<feature type="transmembrane region" description="Helical" evidence="5">
    <location>
        <begin position="166"/>
        <end position="184"/>
    </location>
</feature>
<sequence length="454" mass="49202">MVHDAEAAERREMEQHPDVRGIRILRFLGPGLLVAMAGVGTSHLVTAPLAGAHFEFALLWVLPVAFLFKWQGFELAMRYTAATGESILAAYTRIPGPKNWAVWAVLLATVIIGCTAVGAIVAAAAAVLWAAFGVGSLLFYGIVLSLLAVGLLLAGKYRGLEMVNKVLAVILVIGTVVAFVIGGVRAEAWGHLLLPAIPAGSALLVAGLMGWMPTDLSVGVWASLWMKNKRRGMVRVREVLGPQAVENTPAEVRPYADAWFKASLYDFRLGHIVSWIMATMYLLLGAMILFTRAEKPEGAGTILAISNIFTNTVGPWMFPVFIAGASAALFSTVLIIFDGFPRTFAASLTALVEPRADRPWWTERTLMRLMMGVMVVCSIIALTVFPNPAFLVPAAGAVSFAISPVLFAVNLYVALKFIPARYRPSRFVIVWSWISIVALTLLTLWIIPQSLGWL</sequence>
<comment type="caution">
    <text evidence="6">The sequence shown here is derived from an EMBL/GenBank/DDBJ whole genome shotgun (WGS) entry which is preliminary data.</text>
</comment>
<accession>A0A7Z0GKQ7</accession>
<organism evidence="6 7">
    <name type="scientific">Nesterenkonia xinjiangensis</name>
    <dbReference type="NCBI Taxonomy" id="225327"/>
    <lineage>
        <taxon>Bacteria</taxon>
        <taxon>Bacillati</taxon>
        <taxon>Actinomycetota</taxon>
        <taxon>Actinomycetes</taxon>
        <taxon>Micrococcales</taxon>
        <taxon>Micrococcaceae</taxon>
        <taxon>Nesterenkonia</taxon>
    </lineage>
</organism>
<evidence type="ECO:0000256" key="4">
    <source>
        <dbReference type="ARBA" id="ARBA00023136"/>
    </source>
</evidence>
<dbReference type="PANTHER" id="PTHR11706">
    <property type="entry name" value="SOLUTE CARRIER PROTEIN FAMILY 11 MEMBER"/>
    <property type="match status" value="1"/>
</dbReference>
<evidence type="ECO:0000256" key="1">
    <source>
        <dbReference type="ARBA" id="ARBA00004141"/>
    </source>
</evidence>
<dbReference type="RefSeq" id="WP_179541238.1">
    <property type="nucleotide sequence ID" value="NZ_BAAALL010000002.1"/>
</dbReference>
<dbReference type="InterPro" id="IPR001046">
    <property type="entry name" value="NRAMP_fam"/>
</dbReference>
<evidence type="ECO:0000256" key="3">
    <source>
        <dbReference type="ARBA" id="ARBA00022989"/>
    </source>
</evidence>
<feature type="transmembrane region" description="Helical" evidence="5">
    <location>
        <begin position="137"/>
        <end position="154"/>
    </location>
</feature>
<feature type="transmembrane region" description="Helical" evidence="5">
    <location>
        <begin position="316"/>
        <end position="337"/>
    </location>
</feature>
<proteinExistence type="predicted"/>
<dbReference type="GO" id="GO:0005886">
    <property type="term" value="C:plasma membrane"/>
    <property type="evidence" value="ECO:0007669"/>
    <property type="project" value="TreeGrafter"/>
</dbReference>
<protein>
    <submittedName>
        <fullName evidence="6">Mn2+/Fe2+ NRAMP family transporter</fullName>
    </submittedName>
</protein>
<dbReference type="GO" id="GO:0034755">
    <property type="term" value="P:iron ion transmembrane transport"/>
    <property type="evidence" value="ECO:0007669"/>
    <property type="project" value="TreeGrafter"/>
</dbReference>
<dbReference type="Proteomes" id="UP000535437">
    <property type="component" value="Unassembled WGS sequence"/>
</dbReference>
<keyword evidence="3 5" id="KW-1133">Transmembrane helix</keyword>
<feature type="transmembrane region" description="Helical" evidence="5">
    <location>
        <begin position="204"/>
        <end position="225"/>
    </location>
</feature>